<reference evidence="3 4" key="1">
    <citation type="submission" date="2016-08" db="EMBL/GenBank/DDBJ databases">
        <title>The complete genome of Streptomyces subrutilus 10-1-1.</title>
        <authorList>
            <person name="Chen X."/>
        </authorList>
    </citation>
    <scope>NUCLEOTIDE SEQUENCE [LARGE SCALE GENOMIC DNA]</scope>
    <source>
        <strain evidence="3 4">10-1-1</strain>
    </source>
</reference>
<dbReference type="PANTHER" id="PTHR35526:SF3">
    <property type="entry name" value="ANTI-SIGMA-F FACTOR RSBW"/>
    <property type="match status" value="1"/>
</dbReference>
<dbReference type="CDD" id="cd16936">
    <property type="entry name" value="HATPase_RsbW-like"/>
    <property type="match status" value="1"/>
</dbReference>
<keyword evidence="4" id="KW-1185">Reference proteome</keyword>
<name>A0A1E5PSB5_9ACTN</name>
<evidence type="ECO:0000256" key="1">
    <source>
        <dbReference type="ARBA" id="ARBA00022527"/>
    </source>
</evidence>
<dbReference type="EMBL" id="MEHK01000001">
    <property type="protein sequence ID" value="OEJ32400.1"/>
    <property type="molecule type" value="Genomic_DNA"/>
</dbReference>
<keyword evidence="1" id="KW-0418">Kinase</keyword>
<dbReference type="OrthoDB" id="3473697at2"/>
<evidence type="ECO:0000313" key="3">
    <source>
        <dbReference type="EMBL" id="OEJ32400.1"/>
    </source>
</evidence>
<comment type="caution">
    <text evidence="3">The sequence shown here is derived from an EMBL/GenBank/DDBJ whole genome shotgun (WGS) entry which is preliminary data.</text>
</comment>
<dbReference type="PANTHER" id="PTHR35526">
    <property type="entry name" value="ANTI-SIGMA-F FACTOR RSBW-RELATED"/>
    <property type="match status" value="1"/>
</dbReference>
<keyword evidence="1" id="KW-0723">Serine/threonine-protein kinase</keyword>
<feature type="domain" description="Histidine kinase/HSP90-like ATPase" evidence="2">
    <location>
        <begin position="21"/>
        <end position="134"/>
    </location>
</feature>
<protein>
    <recommendedName>
        <fullName evidence="2">Histidine kinase/HSP90-like ATPase domain-containing protein</fullName>
    </recommendedName>
</protein>
<evidence type="ECO:0000313" key="4">
    <source>
        <dbReference type="Proteomes" id="UP000095705"/>
    </source>
</evidence>
<dbReference type="SUPFAM" id="SSF55874">
    <property type="entry name" value="ATPase domain of HSP90 chaperone/DNA topoisomerase II/histidine kinase"/>
    <property type="match status" value="1"/>
</dbReference>
<dbReference type="InterPro" id="IPR050267">
    <property type="entry name" value="Anti-sigma-factor_SerPK"/>
</dbReference>
<dbReference type="Gene3D" id="3.30.565.10">
    <property type="entry name" value="Histidine kinase-like ATPase, C-terminal domain"/>
    <property type="match status" value="1"/>
</dbReference>
<dbReference type="InterPro" id="IPR036890">
    <property type="entry name" value="HATPase_C_sf"/>
</dbReference>
<keyword evidence="1" id="KW-0808">Transferase</keyword>
<dbReference type="Pfam" id="PF13581">
    <property type="entry name" value="HATPase_c_2"/>
    <property type="match status" value="1"/>
</dbReference>
<proteinExistence type="predicted"/>
<dbReference type="STRING" id="36818.BGK67_14625"/>
<accession>A0A1E5PSB5</accession>
<dbReference type="AlphaFoldDB" id="A0A1E5PSB5"/>
<gene>
    <name evidence="3" type="ORF">BGK67_14625</name>
</gene>
<dbReference type="Proteomes" id="UP000095705">
    <property type="component" value="Unassembled WGS sequence"/>
</dbReference>
<organism evidence="3 4">
    <name type="scientific">Streptomyces subrutilus</name>
    <dbReference type="NCBI Taxonomy" id="36818"/>
    <lineage>
        <taxon>Bacteria</taxon>
        <taxon>Bacillati</taxon>
        <taxon>Actinomycetota</taxon>
        <taxon>Actinomycetes</taxon>
        <taxon>Kitasatosporales</taxon>
        <taxon>Streptomycetaceae</taxon>
        <taxon>Streptomyces</taxon>
    </lineage>
</organism>
<sequence>MTAPSGHARALVRTFTQRFSCTPRGARLARQLALVELHDWGVPESTALSADAGLIVAELAANAVTHGRVPGRDFELRLTLLEGVLRIEVSDARRDRRPAVQPHAYQAETGYGLRIVDAVAADWGVLDRLVGKTVWAELRRAGLSGRGTPLAGAPLTAPR</sequence>
<dbReference type="GO" id="GO:0004674">
    <property type="term" value="F:protein serine/threonine kinase activity"/>
    <property type="evidence" value="ECO:0007669"/>
    <property type="project" value="UniProtKB-KW"/>
</dbReference>
<dbReference type="InterPro" id="IPR003594">
    <property type="entry name" value="HATPase_dom"/>
</dbReference>
<evidence type="ECO:0000259" key="2">
    <source>
        <dbReference type="Pfam" id="PF13581"/>
    </source>
</evidence>
<dbReference type="RefSeq" id="WP_069920675.1">
    <property type="nucleotide sequence ID" value="NZ_MEHK01000001.1"/>
</dbReference>